<dbReference type="InterPro" id="IPR050245">
    <property type="entry name" value="PrsA_foldase"/>
</dbReference>
<comment type="caution">
    <text evidence="4">The sequence shown here is derived from an EMBL/GenBank/DDBJ whole genome shotgun (WGS) entry which is preliminary data.</text>
</comment>
<dbReference type="InterPro" id="IPR027304">
    <property type="entry name" value="Trigger_fact/SurA_dom_sf"/>
</dbReference>
<evidence type="ECO:0000259" key="3">
    <source>
        <dbReference type="PROSITE" id="PS50198"/>
    </source>
</evidence>
<keyword evidence="5" id="KW-1185">Reference proteome</keyword>
<evidence type="ECO:0000256" key="1">
    <source>
        <dbReference type="PROSITE-ProRule" id="PRU00278"/>
    </source>
</evidence>
<protein>
    <submittedName>
        <fullName evidence="4">Peptidyl-prolyl cis-trans isomerase</fullName>
    </submittedName>
</protein>
<accession>A0ABX9QPT1</accession>
<dbReference type="Pfam" id="PF13145">
    <property type="entry name" value="Rotamase_2"/>
    <property type="match status" value="1"/>
</dbReference>
<keyword evidence="2" id="KW-0732">Signal</keyword>
<dbReference type="EMBL" id="RAWI01000033">
    <property type="protein sequence ID" value="RKI13990.1"/>
    <property type="molecule type" value="Genomic_DNA"/>
</dbReference>
<evidence type="ECO:0000256" key="2">
    <source>
        <dbReference type="SAM" id="SignalP"/>
    </source>
</evidence>
<dbReference type="Proteomes" id="UP000278907">
    <property type="component" value="Unassembled WGS sequence"/>
</dbReference>
<feature type="signal peptide" evidence="2">
    <location>
        <begin position="1"/>
        <end position="18"/>
    </location>
</feature>
<sequence>MPPFRVLFSALLMSVMVACSRSPSGTPAQDSHAAVDGGRVVGRYDGGVITEEELRDESSKLVSPLREQFESPAGQREFVRSMIDKRLLAQEARRRGLDGTPEIQRQVQALEERLIIQALLAAEERGAPASTETEQRAWYEGHKADFAQPERLRLGRVFAAVPPGATPAQRTQARSRVERLAKQLQAGAPLAKVAAQGDGPERAQGGELPVLARGQWRGEPAVERAAFALSKPGEVSPVVAEPGGFSVLQLLERRPARVPPYEEIRGEVETRMLPGRKRKHFEDLLTRLRQAASVEVDVQPHP</sequence>
<dbReference type="Gene3D" id="3.10.50.40">
    <property type="match status" value="1"/>
</dbReference>
<dbReference type="PANTHER" id="PTHR47245:SF2">
    <property type="entry name" value="PEPTIDYL-PROLYL CIS-TRANS ISOMERASE HP_0175-RELATED"/>
    <property type="match status" value="1"/>
</dbReference>
<dbReference type="SUPFAM" id="SSF109998">
    <property type="entry name" value="Triger factor/SurA peptide-binding domain-like"/>
    <property type="match status" value="1"/>
</dbReference>
<dbReference type="PROSITE" id="PS51257">
    <property type="entry name" value="PROKAR_LIPOPROTEIN"/>
    <property type="match status" value="1"/>
</dbReference>
<proteinExistence type="predicted"/>
<reference evidence="4 5" key="1">
    <citation type="submission" date="2018-09" db="EMBL/GenBank/DDBJ databases">
        <authorList>
            <person name="Livingstone P.G."/>
            <person name="Whitworth D.E."/>
        </authorList>
    </citation>
    <scope>NUCLEOTIDE SEQUENCE [LARGE SCALE GENOMIC DNA]</scope>
    <source>
        <strain evidence="4 5">CA031B</strain>
    </source>
</reference>
<evidence type="ECO:0000313" key="4">
    <source>
        <dbReference type="EMBL" id="RKI13990.1"/>
    </source>
</evidence>
<evidence type="ECO:0000313" key="5">
    <source>
        <dbReference type="Proteomes" id="UP000278907"/>
    </source>
</evidence>
<dbReference type="PROSITE" id="PS50198">
    <property type="entry name" value="PPIC_PPIASE_2"/>
    <property type="match status" value="1"/>
</dbReference>
<feature type="domain" description="PpiC" evidence="3">
    <location>
        <begin position="149"/>
        <end position="252"/>
    </location>
</feature>
<name>A0ABX9QPT1_9BACT</name>
<dbReference type="PANTHER" id="PTHR47245">
    <property type="entry name" value="PEPTIDYLPROLYL ISOMERASE"/>
    <property type="match status" value="1"/>
</dbReference>
<dbReference type="SUPFAM" id="SSF54534">
    <property type="entry name" value="FKBP-like"/>
    <property type="match status" value="1"/>
</dbReference>
<dbReference type="InterPro" id="IPR046357">
    <property type="entry name" value="PPIase_dom_sf"/>
</dbReference>
<dbReference type="GO" id="GO:0016853">
    <property type="term" value="F:isomerase activity"/>
    <property type="evidence" value="ECO:0007669"/>
    <property type="project" value="UniProtKB-KW"/>
</dbReference>
<organism evidence="4 5">
    <name type="scientific">Corallococcus praedator</name>
    <dbReference type="NCBI Taxonomy" id="2316724"/>
    <lineage>
        <taxon>Bacteria</taxon>
        <taxon>Pseudomonadati</taxon>
        <taxon>Myxococcota</taxon>
        <taxon>Myxococcia</taxon>
        <taxon>Myxococcales</taxon>
        <taxon>Cystobacterineae</taxon>
        <taxon>Myxococcaceae</taxon>
        <taxon>Corallococcus</taxon>
    </lineage>
</organism>
<keyword evidence="1 4" id="KW-0413">Isomerase</keyword>
<gene>
    <name evidence="4" type="ORF">D7Y13_06850</name>
</gene>
<dbReference type="InterPro" id="IPR000297">
    <property type="entry name" value="PPIase_PpiC"/>
</dbReference>
<keyword evidence="1" id="KW-0697">Rotamase</keyword>
<feature type="chain" id="PRO_5045227124" evidence="2">
    <location>
        <begin position="19"/>
        <end position="302"/>
    </location>
</feature>